<evidence type="ECO:0000313" key="3">
    <source>
        <dbReference type="EMBL" id="GAA4461056.1"/>
    </source>
</evidence>
<reference evidence="4" key="1">
    <citation type="journal article" date="2019" name="Int. J. Syst. Evol. Microbiol.">
        <title>The Global Catalogue of Microorganisms (GCM) 10K type strain sequencing project: providing services to taxonomists for standard genome sequencing and annotation.</title>
        <authorList>
            <consortium name="The Broad Institute Genomics Platform"/>
            <consortium name="The Broad Institute Genome Sequencing Center for Infectious Disease"/>
            <person name="Wu L."/>
            <person name="Ma J."/>
        </authorList>
    </citation>
    <scope>NUCLEOTIDE SEQUENCE [LARGE SCALE GENOMIC DNA]</scope>
    <source>
        <strain evidence="4">JCM 32105</strain>
    </source>
</reference>
<evidence type="ECO:0000256" key="1">
    <source>
        <dbReference type="SAM" id="MobiDB-lite"/>
    </source>
</evidence>
<evidence type="ECO:0000256" key="2">
    <source>
        <dbReference type="SAM" id="Phobius"/>
    </source>
</evidence>
<feature type="transmembrane region" description="Helical" evidence="2">
    <location>
        <begin position="15"/>
        <end position="37"/>
    </location>
</feature>
<protein>
    <submittedName>
        <fullName evidence="3">Uncharacterized protein</fullName>
    </submittedName>
</protein>
<dbReference type="EMBL" id="BAABFA010000005">
    <property type="protein sequence ID" value="GAA4461056.1"/>
    <property type="molecule type" value="Genomic_DNA"/>
</dbReference>
<keyword evidence="2" id="KW-0472">Membrane</keyword>
<dbReference type="Proteomes" id="UP001500067">
    <property type="component" value="Unassembled WGS sequence"/>
</dbReference>
<comment type="caution">
    <text evidence="3">The sequence shown here is derived from an EMBL/GenBank/DDBJ whole genome shotgun (WGS) entry which is preliminary data.</text>
</comment>
<dbReference type="RefSeq" id="WP_345078043.1">
    <property type="nucleotide sequence ID" value="NZ_BAABFA010000005.1"/>
</dbReference>
<accession>A0ABP8N494</accession>
<feature type="compositionally biased region" description="Polar residues" evidence="1">
    <location>
        <begin position="55"/>
        <end position="72"/>
    </location>
</feature>
<sequence>MTSGSGEQHLGYRRYATYIGLIIIAALMLIAGIWIWFEKERSQIDDKIYRTSHQLMPSDPSYETENTGTVPGTTHKDIDAFYIDHYRYERPAE</sequence>
<keyword evidence="2" id="KW-1133">Transmembrane helix</keyword>
<keyword evidence="2" id="KW-0812">Transmembrane</keyword>
<evidence type="ECO:0000313" key="4">
    <source>
        <dbReference type="Proteomes" id="UP001500067"/>
    </source>
</evidence>
<keyword evidence="4" id="KW-1185">Reference proteome</keyword>
<organism evidence="3 4">
    <name type="scientific">Nemorincola caseinilytica</name>
    <dbReference type="NCBI Taxonomy" id="2054315"/>
    <lineage>
        <taxon>Bacteria</taxon>
        <taxon>Pseudomonadati</taxon>
        <taxon>Bacteroidota</taxon>
        <taxon>Chitinophagia</taxon>
        <taxon>Chitinophagales</taxon>
        <taxon>Chitinophagaceae</taxon>
        <taxon>Nemorincola</taxon>
    </lineage>
</organism>
<name>A0ABP8N494_9BACT</name>
<gene>
    <name evidence="3" type="ORF">GCM10023093_05010</name>
</gene>
<feature type="region of interest" description="Disordered" evidence="1">
    <location>
        <begin position="55"/>
        <end position="75"/>
    </location>
</feature>
<proteinExistence type="predicted"/>